<reference evidence="1 2" key="1">
    <citation type="submission" date="2018-03" db="EMBL/GenBank/DDBJ databases">
        <title>Genome sequencing of Ottowia sp.</title>
        <authorList>
            <person name="Kim S.-J."/>
            <person name="Heo J."/>
            <person name="Kwon S.-W."/>
        </authorList>
    </citation>
    <scope>NUCLEOTIDE SEQUENCE [LARGE SCALE GENOMIC DNA]</scope>
    <source>
        <strain evidence="1 2">KADR8-3</strain>
    </source>
</reference>
<dbReference type="OrthoDB" id="8912076at2"/>
<keyword evidence="2" id="KW-1185">Reference proteome</keyword>
<name>A0A2S0MDF0_9BURK</name>
<evidence type="ECO:0000313" key="1">
    <source>
        <dbReference type="EMBL" id="AVO33919.1"/>
    </source>
</evidence>
<evidence type="ECO:0000313" key="2">
    <source>
        <dbReference type="Proteomes" id="UP000239709"/>
    </source>
</evidence>
<protein>
    <submittedName>
        <fullName evidence="1">Uncharacterized protein</fullName>
    </submittedName>
</protein>
<accession>A0A2S0MDF0</accession>
<dbReference type="KEGG" id="otk:C6570_06395"/>
<organism evidence="1 2">
    <name type="scientific">Ottowia oryzae</name>
    <dbReference type="NCBI Taxonomy" id="2109914"/>
    <lineage>
        <taxon>Bacteria</taxon>
        <taxon>Pseudomonadati</taxon>
        <taxon>Pseudomonadota</taxon>
        <taxon>Betaproteobacteria</taxon>
        <taxon>Burkholderiales</taxon>
        <taxon>Comamonadaceae</taxon>
        <taxon>Ottowia</taxon>
    </lineage>
</organism>
<dbReference type="AlphaFoldDB" id="A0A2S0MDF0"/>
<dbReference type="Proteomes" id="UP000239709">
    <property type="component" value="Chromosome"/>
</dbReference>
<dbReference type="EMBL" id="CP027666">
    <property type="protein sequence ID" value="AVO33919.1"/>
    <property type="molecule type" value="Genomic_DNA"/>
</dbReference>
<proteinExistence type="predicted"/>
<dbReference type="RefSeq" id="WP_106702475.1">
    <property type="nucleotide sequence ID" value="NZ_CP027666.1"/>
</dbReference>
<gene>
    <name evidence="1" type="ORF">C6570_06395</name>
</gene>
<sequence>MPPALKPFAVAVQAISRRLVGQRTASKADLTRIRSAMLERVLDCELKTVRRIRVQLAGASSAVQLWLLRSEVYQAVSEQFGQAEAAARIESLQPLFEGFLPAKQLRAA</sequence>